<evidence type="ECO:0000313" key="4">
    <source>
        <dbReference type="EMBL" id="MFG6467878.1"/>
    </source>
</evidence>
<keyword evidence="5" id="KW-1185">Reference proteome</keyword>
<name>A0ABW7H0W3_9BURK</name>
<evidence type="ECO:0000313" key="5">
    <source>
        <dbReference type="Proteomes" id="UP001606303"/>
    </source>
</evidence>
<dbReference type="InterPro" id="IPR032389">
    <property type="entry name" value="GspB_C"/>
</dbReference>
<keyword evidence="2" id="KW-1133">Transmembrane helix</keyword>
<dbReference type="Pfam" id="PF16537">
    <property type="entry name" value="T2SSB"/>
    <property type="match status" value="1"/>
</dbReference>
<protein>
    <submittedName>
        <fullName evidence="4">General secretion pathway protein GspB</fullName>
    </submittedName>
</protein>
<accession>A0ABW7H0W3</accession>
<keyword evidence="2" id="KW-0472">Membrane</keyword>
<evidence type="ECO:0000256" key="1">
    <source>
        <dbReference type="SAM" id="MobiDB-lite"/>
    </source>
</evidence>
<reference evidence="4 5" key="1">
    <citation type="submission" date="2024-08" db="EMBL/GenBank/DDBJ databases">
        <authorList>
            <person name="Lu H."/>
        </authorList>
    </citation>
    <scope>NUCLEOTIDE SEQUENCE [LARGE SCALE GENOMIC DNA]</scope>
    <source>
        <strain evidence="4 5">BYS87W</strain>
    </source>
</reference>
<sequence>MSYILEALRRAEAERERGQVPGLHTPVAAAPAPAASGATARRWAPWLGGAALCLAGAALGAWWTWGGRAQPAALPATAEPARVTAAPVNAAPETATPRGIAPETPPVPAVATAPAPLAVAAAPAPVATAPAPMAAPAPAAAAAAEPPTPRSARPAPRPAEAAAPAPAARLPVPAELPEALRRELPKLAVGGSVYSDDPAARLVVLNGEVLHEGDRIGADLQLERIAPRELVLRFKGQRLRLPM</sequence>
<gene>
    <name evidence="4" type="ORF">ACG01O_14730</name>
</gene>
<proteinExistence type="predicted"/>
<dbReference type="Proteomes" id="UP001606303">
    <property type="component" value="Unassembled WGS sequence"/>
</dbReference>
<evidence type="ECO:0000256" key="2">
    <source>
        <dbReference type="SAM" id="Phobius"/>
    </source>
</evidence>
<comment type="caution">
    <text evidence="4">The sequence shown here is derived from an EMBL/GenBank/DDBJ whole genome shotgun (WGS) entry which is preliminary data.</text>
</comment>
<dbReference type="EMBL" id="JBIGIB010000004">
    <property type="protein sequence ID" value="MFG6467878.1"/>
    <property type="molecule type" value="Genomic_DNA"/>
</dbReference>
<organism evidence="4 5">
    <name type="scientific">Pelomonas baiyunensis</name>
    <dbReference type="NCBI Taxonomy" id="3299026"/>
    <lineage>
        <taxon>Bacteria</taxon>
        <taxon>Pseudomonadati</taxon>
        <taxon>Pseudomonadota</taxon>
        <taxon>Betaproteobacteria</taxon>
        <taxon>Burkholderiales</taxon>
        <taxon>Sphaerotilaceae</taxon>
        <taxon>Roseateles</taxon>
    </lineage>
</organism>
<feature type="domain" description="Type II secretion system protein GspB C-terminal" evidence="3">
    <location>
        <begin position="184"/>
        <end position="242"/>
    </location>
</feature>
<feature type="transmembrane region" description="Helical" evidence="2">
    <location>
        <begin position="46"/>
        <end position="65"/>
    </location>
</feature>
<evidence type="ECO:0000259" key="3">
    <source>
        <dbReference type="Pfam" id="PF16537"/>
    </source>
</evidence>
<dbReference type="RefSeq" id="WP_394385752.1">
    <property type="nucleotide sequence ID" value="NZ_JBIGIB010000004.1"/>
</dbReference>
<feature type="region of interest" description="Disordered" evidence="1">
    <location>
        <begin position="139"/>
        <end position="170"/>
    </location>
</feature>
<keyword evidence="2" id="KW-0812">Transmembrane</keyword>